<evidence type="ECO:0000256" key="1">
    <source>
        <dbReference type="ARBA" id="ARBA00005254"/>
    </source>
</evidence>
<dbReference type="Gene3D" id="3.10.129.10">
    <property type="entry name" value="Hotdog Thioesterase"/>
    <property type="match status" value="1"/>
</dbReference>
<proteinExistence type="inferred from homology"/>
<sequence>MSAEEATSAPVTLTPPAPWTVGPVTRTDFVRYQGASGDMNPIHHDEEFARAAGFDAPFAVGMYQAGLLGTYATGWLGAENVRSFRIRFLEQVWPGDTLTSTAEVVREYTGDEGDARVDIELVCTRQTGGAAVKAWATFVVPGAVAHP</sequence>
<evidence type="ECO:0000313" key="4">
    <source>
        <dbReference type="Proteomes" id="UP000317344"/>
    </source>
</evidence>
<name>A0A516WZG9_9ACTN</name>
<reference evidence="3 4" key="1">
    <citation type="submission" date="2019-07" db="EMBL/GenBank/DDBJ databases">
        <title>Tomitella cavernea sp. nov., an actinomycete isolated from soil.</title>
        <authorList>
            <person name="Cheng J."/>
        </authorList>
    </citation>
    <scope>NUCLEOTIDE SEQUENCE [LARGE SCALE GENOMIC DNA]</scope>
    <source>
        <strain evidence="3 4">HY188</strain>
    </source>
</reference>
<evidence type="ECO:0000313" key="3">
    <source>
        <dbReference type="EMBL" id="QDQ96239.1"/>
    </source>
</evidence>
<feature type="domain" description="MaoC-like" evidence="2">
    <location>
        <begin position="23"/>
        <end position="111"/>
    </location>
</feature>
<dbReference type="InterPro" id="IPR029069">
    <property type="entry name" value="HotDog_dom_sf"/>
</dbReference>
<dbReference type="Pfam" id="PF01575">
    <property type="entry name" value="MaoC_dehydratas"/>
    <property type="match status" value="1"/>
</dbReference>
<accession>A0A516WZG9</accession>
<dbReference type="PANTHER" id="PTHR43841">
    <property type="entry name" value="3-HYDROXYACYL-THIOESTER DEHYDRATASE HTDX-RELATED"/>
    <property type="match status" value="1"/>
</dbReference>
<protein>
    <recommendedName>
        <fullName evidence="2">MaoC-like domain-containing protein</fullName>
    </recommendedName>
</protein>
<dbReference type="SUPFAM" id="SSF54637">
    <property type="entry name" value="Thioesterase/thiol ester dehydrase-isomerase"/>
    <property type="match status" value="1"/>
</dbReference>
<dbReference type="KEGG" id="toy:FO059_01380"/>
<keyword evidence="4" id="KW-1185">Reference proteome</keyword>
<dbReference type="RefSeq" id="WP_143905728.1">
    <property type="nucleotide sequence ID" value="NZ_CP041765.1"/>
</dbReference>
<gene>
    <name evidence="3" type="ORF">FO059_01380</name>
</gene>
<comment type="similarity">
    <text evidence="1">Belongs to the enoyl-CoA hydratase/isomerase family.</text>
</comment>
<dbReference type="Proteomes" id="UP000317344">
    <property type="component" value="Chromosome"/>
</dbReference>
<reference evidence="3 4" key="2">
    <citation type="submission" date="2019-07" db="EMBL/GenBank/DDBJ databases">
        <authorList>
            <person name="Huang Y."/>
        </authorList>
    </citation>
    <scope>NUCLEOTIDE SEQUENCE [LARGE SCALE GENOMIC DNA]</scope>
    <source>
        <strain evidence="3 4">HY188</strain>
    </source>
</reference>
<evidence type="ECO:0000259" key="2">
    <source>
        <dbReference type="Pfam" id="PF01575"/>
    </source>
</evidence>
<dbReference type="PANTHER" id="PTHR43841:SF3">
    <property type="entry name" value="(3R)-HYDROXYACYL-ACP DEHYDRATASE SUBUNIT HADB"/>
    <property type="match status" value="1"/>
</dbReference>
<dbReference type="EMBL" id="CP041765">
    <property type="protein sequence ID" value="QDQ96239.1"/>
    <property type="molecule type" value="Genomic_DNA"/>
</dbReference>
<dbReference type="OrthoDB" id="9800237at2"/>
<dbReference type="InterPro" id="IPR002539">
    <property type="entry name" value="MaoC-like_dom"/>
</dbReference>
<organism evidence="3 4">
    <name type="scientific">Tomitella fengzijianii</name>
    <dbReference type="NCBI Taxonomy" id="2597660"/>
    <lineage>
        <taxon>Bacteria</taxon>
        <taxon>Bacillati</taxon>
        <taxon>Actinomycetota</taxon>
        <taxon>Actinomycetes</taxon>
        <taxon>Mycobacteriales</taxon>
        <taxon>Tomitella</taxon>
    </lineage>
</organism>
<dbReference type="AlphaFoldDB" id="A0A516WZG9"/>